<evidence type="ECO:0000313" key="2">
    <source>
        <dbReference type="Proteomes" id="UP000308600"/>
    </source>
</evidence>
<name>A0ACD3B3K0_9AGAR</name>
<organism evidence="1 2">
    <name type="scientific">Pluteus cervinus</name>
    <dbReference type="NCBI Taxonomy" id="181527"/>
    <lineage>
        <taxon>Eukaryota</taxon>
        <taxon>Fungi</taxon>
        <taxon>Dikarya</taxon>
        <taxon>Basidiomycota</taxon>
        <taxon>Agaricomycotina</taxon>
        <taxon>Agaricomycetes</taxon>
        <taxon>Agaricomycetidae</taxon>
        <taxon>Agaricales</taxon>
        <taxon>Pluteineae</taxon>
        <taxon>Pluteaceae</taxon>
        <taxon>Pluteus</taxon>
    </lineage>
</organism>
<sequence length="435" mass="48979">MTFTPSDDELTTTLKELKSKNPTLGISKIHALLIAAHSEWTVSEKRTRKILQSVGLVISNNSSSGANEPAVYPSSKLIPNLDIRKWSTKVEVKYFNKIKGKGLVAVEEIKEGEVIWKEDPFIVAPEWEIYDLQLSSSACGYCTTPLNHESNLTINCPASSSSAYCPARFCNRLCLTRSQRVHPLLCPAQNPASVPLLKWAKEIQWMALHALALTTSRLLLTYNHGDAGEFEKDWHVVKSLAELGMEERAKYSFKDGAYDYTRPTWTKAHKLFVEAFKEPTGSSEKKKLARLLKKPLPLDVESDIFQYDPNFLRGLGRMNLNIESHGGIYTLHSHLNHSCTPNIAVNHLDVRTALARITVTAKEDIKPGEELVVTYVNPKLNVKDRQRELQAWGFGTCRCDRCVEEVKTWKEEERPPGQEGIDDLANELRASFGVM</sequence>
<accession>A0ACD3B3K0</accession>
<gene>
    <name evidence="1" type="ORF">BDN72DRAFT_836344</name>
</gene>
<reference evidence="1 2" key="1">
    <citation type="journal article" date="2019" name="Nat. Ecol. Evol.">
        <title>Megaphylogeny resolves global patterns of mushroom evolution.</title>
        <authorList>
            <person name="Varga T."/>
            <person name="Krizsan K."/>
            <person name="Foldi C."/>
            <person name="Dima B."/>
            <person name="Sanchez-Garcia M."/>
            <person name="Sanchez-Ramirez S."/>
            <person name="Szollosi G.J."/>
            <person name="Szarkandi J.G."/>
            <person name="Papp V."/>
            <person name="Albert L."/>
            <person name="Andreopoulos W."/>
            <person name="Angelini C."/>
            <person name="Antonin V."/>
            <person name="Barry K.W."/>
            <person name="Bougher N.L."/>
            <person name="Buchanan P."/>
            <person name="Buyck B."/>
            <person name="Bense V."/>
            <person name="Catcheside P."/>
            <person name="Chovatia M."/>
            <person name="Cooper J."/>
            <person name="Damon W."/>
            <person name="Desjardin D."/>
            <person name="Finy P."/>
            <person name="Geml J."/>
            <person name="Haridas S."/>
            <person name="Hughes K."/>
            <person name="Justo A."/>
            <person name="Karasinski D."/>
            <person name="Kautmanova I."/>
            <person name="Kiss B."/>
            <person name="Kocsube S."/>
            <person name="Kotiranta H."/>
            <person name="LaButti K.M."/>
            <person name="Lechner B.E."/>
            <person name="Liimatainen K."/>
            <person name="Lipzen A."/>
            <person name="Lukacs Z."/>
            <person name="Mihaltcheva S."/>
            <person name="Morgado L.N."/>
            <person name="Niskanen T."/>
            <person name="Noordeloos M.E."/>
            <person name="Ohm R.A."/>
            <person name="Ortiz-Santana B."/>
            <person name="Ovrebo C."/>
            <person name="Racz N."/>
            <person name="Riley R."/>
            <person name="Savchenko A."/>
            <person name="Shiryaev A."/>
            <person name="Soop K."/>
            <person name="Spirin V."/>
            <person name="Szebenyi C."/>
            <person name="Tomsovsky M."/>
            <person name="Tulloss R.E."/>
            <person name="Uehling J."/>
            <person name="Grigoriev I.V."/>
            <person name="Vagvolgyi C."/>
            <person name="Papp T."/>
            <person name="Martin F.M."/>
            <person name="Miettinen O."/>
            <person name="Hibbett D.S."/>
            <person name="Nagy L.G."/>
        </authorList>
    </citation>
    <scope>NUCLEOTIDE SEQUENCE [LARGE SCALE GENOMIC DNA]</scope>
    <source>
        <strain evidence="1 2">NL-1719</strain>
    </source>
</reference>
<proteinExistence type="predicted"/>
<keyword evidence="2" id="KW-1185">Reference proteome</keyword>
<dbReference type="Proteomes" id="UP000308600">
    <property type="component" value="Unassembled WGS sequence"/>
</dbReference>
<dbReference type="EMBL" id="ML208286">
    <property type="protein sequence ID" value="TFK72380.1"/>
    <property type="molecule type" value="Genomic_DNA"/>
</dbReference>
<protein>
    <submittedName>
        <fullName evidence="1">SET domain-containing protein</fullName>
    </submittedName>
</protein>
<evidence type="ECO:0000313" key="1">
    <source>
        <dbReference type="EMBL" id="TFK72380.1"/>
    </source>
</evidence>